<protein>
    <submittedName>
        <fullName evidence="3">Uncharacterized protein isoform X1</fullName>
    </submittedName>
</protein>
<dbReference type="Gene3D" id="3.40.50.620">
    <property type="entry name" value="HUPs"/>
    <property type="match status" value="1"/>
</dbReference>
<gene>
    <name evidence="3" type="primary">LOC140012482</name>
</gene>
<organism evidence="2 3">
    <name type="scientific">Coffea arabica</name>
    <name type="common">Arabian coffee</name>
    <dbReference type="NCBI Taxonomy" id="13443"/>
    <lineage>
        <taxon>Eukaryota</taxon>
        <taxon>Viridiplantae</taxon>
        <taxon>Streptophyta</taxon>
        <taxon>Embryophyta</taxon>
        <taxon>Tracheophyta</taxon>
        <taxon>Spermatophyta</taxon>
        <taxon>Magnoliopsida</taxon>
        <taxon>eudicotyledons</taxon>
        <taxon>Gunneridae</taxon>
        <taxon>Pentapetalae</taxon>
        <taxon>asterids</taxon>
        <taxon>lamiids</taxon>
        <taxon>Gentianales</taxon>
        <taxon>Rubiaceae</taxon>
        <taxon>Ixoroideae</taxon>
        <taxon>Gardenieae complex</taxon>
        <taxon>Bertiereae - Coffeeae clade</taxon>
        <taxon>Coffeeae</taxon>
        <taxon>Coffea</taxon>
    </lineage>
</organism>
<dbReference type="PANTHER" id="PTHR33563">
    <property type="match status" value="1"/>
</dbReference>
<evidence type="ECO:0000256" key="1">
    <source>
        <dbReference type="SAM" id="MobiDB-lite"/>
    </source>
</evidence>
<dbReference type="RefSeq" id="XP_071916671.1">
    <property type="nucleotide sequence ID" value="XM_072060570.1"/>
</dbReference>
<dbReference type="InterPro" id="IPR002812">
    <property type="entry name" value="DHQS"/>
</dbReference>
<sequence length="242" mass="27358">MPKMAEFKGQKEGKNSKAVPPSSCICTGKRTLAQDFMMQASPGSYDIPKQVVIVMDGLKEFSMEPLEWVLKNVADGASPSCTVTLLGVMPWLNIPLSSKIWSDIWSIYLDDLSMIKEWKNDSKFHKVRVLLDICQHYGVELEIRTEMGHPLHLLVVEQISSLRATLVVFDSRHHGRKHIDYYAEKLPFNMVKMKEDGEVDMIRGRSRIDSEEGTPAYDPSCGMAPSKVIFSEPIKKLLGKRS</sequence>
<accession>A0ABM4VAW8</accession>
<dbReference type="PANTHER" id="PTHR33563:SF9">
    <property type="entry name" value="USPA DOMAIN-CONTAINING PROTEIN"/>
    <property type="match status" value="1"/>
</dbReference>
<feature type="region of interest" description="Disordered" evidence="1">
    <location>
        <begin position="1"/>
        <end position="20"/>
    </location>
</feature>
<dbReference type="SUPFAM" id="SSF52402">
    <property type="entry name" value="Adenine nucleotide alpha hydrolases-like"/>
    <property type="match status" value="1"/>
</dbReference>
<name>A0ABM4VAW8_COFAR</name>
<dbReference type="GeneID" id="140012482"/>
<evidence type="ECO:0000313" key="2">
    <source>
        <dbReference type="Proteomes" id="UP001652660"/>
    </source>
</evidence>
<dbReference type="InterPro" id="IPR014729">
    <property type="entry name" value="Rossmann-like_a/b/a_fold"/>
</dbReference>
<evidence type="ECO:0000313" key="3">
    <source>
        <dbReference type="RefSeq" id="XP_071916671.1"/>
    </source>
</evidence>
<keyword evidence="2" id="KW-1185">Reference proteome</keyword>
<reference evidence="3" key="1">
    <citation type="submission" date="2025-08" db="UniProtKB">
        <authorList>
            <consortium name="RefSeq"/>
        </authorList>
    </citation>
    <scope>IDENTIFICATION</scope>
    <source>
        <tissue evidence="3">Leaves</tissue>
    </source>
</reference>
<dbReference type="Proteomes" id="UP001652660">
    <property type="component" value="Chromosome 8e"/>
</dbReference>
<feature type="compositionally biased region" description="Basic and acidic residues" evidence="1">
    <location>
        <begin position="1"/>
        <end position="15"/>
    </location>
</feature>
<proteinExistence type="predicted"/>